<evidence type="ECO:0000313" key="4">
    <source>
        <dbReference type="EMBL" id="PWN99063.1"/>
    </source>
</evidence>
<dbReference type="Gene3D" id="1.25.40.10">
    <property type="entry name" value="Tetratricopeptide repeat domain"/>
    <property type="match status" value="2"/>
</dbReference>
<sequence length="1322" mass="142079">MASHAQLLVLVGGDSEIPISLDPLPPFEDEVMYLLEEELPPAHYWTQIASHLLRHRRAADAHALLTRGLAAMQRRPAEQQHLHAMLAATHLAAAPAAPKTKLHDARFQLLPPELQTKDVHLKAAAAALELAARANGGDAKAPLQVGALLSRALLAASAGRNDEADRLFEQVLALKGRAEHPVALLGKACCLLRRRAYAPALRLYQQVLSLALAQDARAKQAATEEEAQGDDGAPSSQLKWLPWVGPDPRVGMGLALWGLNRPADARRAWARAAALDPSAAAPALLLGLAALHSAKALEAPLGRDEEAARAALYAEGIANIQRAWASDKNIAMTACALADHIITRASAEAPTRGAAWAKGEFARALKLGEHALQRADSRSAATQAQLLFARAAHLAFALEDPLGSDRVGDVDALELRSSAQRYYGMAIESLSRSAPGEGASSELPAGLALATLSLAQMQVARGESLGAIVALDELLARPGASAKASATLEPALLLACLRAISHPGATALEREADRERARPLLERTLRSIDAARTAVRGARGRDEYDADGETHEEVKEEAATVLARSALAGERLSRKSLEAIAALGDEPLAHVQLAELWQSGTRPNLARAATAYAAALRAATSRTSTTTGGDDAELLVRLRNNIGALHGLRGAEVGDAAQRESILGAAASHLQAALGAARQAEAQLSVPKATFLDAEKTTTLYNLGRILESAGSTAEARQAYEAVLQAHAEYVDAKVRLALLTASVRGGDKEATRAADALLKEALASDPSHFDTRMTYVCFLAGELPASPSPPPWEGIKELIGQLFVGPDGQGPSLFGGAAAAHAIRDQARLDSYTLAALGWTYYHLAHQTKPGPEHRKLRAKAFSRAIELLDRALSADSACAFAAQALAILAAEGVLHELANSAEGEQRRKAGADAALSLLTRVKDVREDGSVQICMGHALMLREDFDASFKMYEAAAYRQGQISGPQVSILQYTARALYALGLRKKSYTHLATSLGHLTEALELLSQRSTPHGATESKYVRYNMAVTRQKALQLLFELPLEARTLTQLEEAVRGVQDAQATFLELTPDARENRLSYITAEVVEQRHQYAETSLLRTAPQHLAEQQEHEERMRTAREQVAARKREIEEEKERVRLEAAARAAEEAEALAEARKQARAQVKVWEAPPEETKAPKVRKSGTGGGGGGGGRKKKKTTDDSSVIATSESEDAGEYDDEGIDDDDDDDDEDAPQETREEKERRRAEKSQRREEKRERKEQRQKAKAAAAAAAAGGGKKKKKGRKSERARSEEGEGEAAEESDEGPVRKKKKTLRMAREEDLIDSDEEI</sequence>
<dbReference type="Proteomes" id="UP000245946">
    <property type="component" value="Unassembled WGS sequence"/>
</dbReference>
<dbReference type="InterPro" id="IPR031101">
    <property type="entry name" value="Ctr9"/>
</dbReference>
<dbReference type="InterPro" id="IPR011990">
    <property type="entry name" value="TPR-like_helical_dom_sf"/>
</dbReference>
<dbReference type="GO" id="GO:0000993">
    <property type="term" value="F:RNA polymerase II complex binding"/>
    <property type="evidence" value="ECO:0007669"/>
    <property type="project" value="TreeGrafter"/>
</dbReference>
<evidence type="ECO:0008006" key="6">
    <source>
        <dbReference type="Google" id="ProtNLM"/>
    </source>
</evidence>
<keyword evidence="1" id="KW-0677">Repeat</keyword>
<feature type="compositionally biased region" description="Acidic residues" evidence="3">
    <location>
        <begin position="1287"/>
        <end position="1297"/>
    </location>
</feature>
<dbReference type="GO" id="GO:0006368">
    <property type="term" value="P:transcription elongation by RNA polymerase II"/>
    <property type="evidence" value="ECO:0007669"/>
    <property type="project" value="TreeGrafter"/>
</dbReference>
<dbReference type="EMBL" id="KZ819289">
    <property type="protein sequence ID" value="PWN99063.1"/>
    <property type="molecule type" value="Genomic_DNA"/>
</dbReference>
<gene>
    <name evidence="4" type="ORF">FA09DRAFT_337782</name>
</gene>
<dbReference type="SUPFAM" id="SSF48452">
    <property type="entry name" value="TPR-like"/>
    <property type="match status" value="2"/>
</dbReference>
<evidence type="ECO:0000256" key="3">
    <source>
        <dbReference type="SAM" id="MobiDB-lite"/>
    </source>
</evidence>
<dbReference type="RefSeq" id="XP_025599342.1">
    <property type="nucleotide sequence ID" value="XM_025744030.1"/>
</dbReference>
<organism evidence="4 5">
    <name type="scientific">Tilletiopsis washingtonensis</name>
    <dbReference type="NCBI Taxonomy" id="58919"/>
    <lineage>
        <taxon>Eukaryota</taxon>
        <taxon>Fungi</taxon>
        <taxon>Dikarya</taxon>
        <taxon>Basidiomycota</taxon>
        <taxon>Ustilaginomycotina</taxon>
        <taxon>Exobasidiomycetes</taxon>
        <taxon>Entylomatales</taxon>
        <taxon>Entylomatales incertae sedis</taxon>
        <taxon>Tilletiopsis</taxon>
    </lineage>
</organism>
<feature type="compositionally biased region" description="Basic and acidic residues" evidence="3">
    <location>
        <begin position="1228"/>
        <end position="1256"/>
    </location>
</feature>
<evidence type="ECO:0000313" key="5">
    <source>
        <dbReference type="Proteomes" id="UP000245946"/>
    </source>
</evidence>
<keyword evidence="2" id="KW-0802">TPR repeat</keyword>
<feature type="compositionally biased region" description="Basic and acidic residues" evidence="3">
    <location>
        <begin position="1103"/>
        <end position="1130"/>
    </location>
</feature>
<dbReference type="PANTHER" id="PTHR14027:SF2">
    <property type="entry name" value="RNA POLYMERASE-ASSOCIATED PROTEIN CTR9 HOMOLOG"/>
    <property type="match status" value="1"/>
</dbReference>
<accession>A0A316ZFL6</accession>
<feature type="region of interest" description="Disordered" evidence="3">
    <location>
        <begin position="1156"/>
        <end position="1322"/>
    </location>
</feature>
<dbReference type="PANTHER" id="PTHR14027">
    <property type="entry name" value="RNA POLYMERASE-ASSOCIATED PROTEIN CTR9"/>
    <property type="match status" value="1"/>
</dbReference>
<dbReference type="OrthoDB" id="343875at2759"/>
<proteinExistence type="predicted"/>
<keyword evidence="5" id="KW-1185">Reference proteome</keyword>
<evidence type="ECO:0000256" key="1">
    <source>
        <dbReference type="ARBA" id="ARBA00022737"/>
    </source>
</evidence>
<dbReference type="GeneID" id="37271574"/>
<protein>
    <recommendedName>
        <fullName evidence="6">TPR-like protein</fullName>
    </recommendedName>
</protein>
<feature type="compositionally biased region" description="Acidic residues" evidence="3">
    <location>
        <begin position="1203"/>
        <end position="1227"/>
    </location>
</feature>
<dbReference type="GO" id="GO:0006355">
    <property type="term" value="P:regulation of DNA-templated transcription"/>
    <property type="evidence" value="ECO:0007669"/>
    <property type="project" value="InterPro"/>
</dbReference>
<name>A0A316ZFL6_9BASI</name>
<dbReference type="STRING" id="58919.A0A316ZFL6"/>
<evidence type="ECO:0000256" key="2">
    <source>
        <dbReference type="ARBA" id="ARBA00022803"/>
    </source>
</evidence>
<dbReference type="SMART" id="SM00028">
    <property type="entry name" value="TPR"/>
    <property type="match status" value="5"/>
</dbReference>
<reference evidence="4 5" key="1">
    <citation type="journal article" date="2018" name="Mol. Biol. Evol.">
        <title>Broad Genomic Sampling Reveals a Smut Pathogenic Ancestry of the Fungal Clade Ustilaginomycotina.</title>
        <authorList>
            <person name="Kijpornyongpan T."/>
            <person name="Mondo S.J."/>
            <person name="Barry K."/>
            <person name="Sandor L."/>
            <person name="Lee J."/>
            <person name="Lipzen A."/>
            <person name="Pangilinan J."/>
            <person name="LaButti K."/>
            <person name="Hainaut M."/>
            <person name="Henrissat B."/>
            <person name="Grigoriev I.V."/>
            <person name="Spatafora J.W."/>
            <person name="Aime M.C."/>
        </authorList>
    </citation>
    <scope>NUCLEOTIDE SEQUENCE [LARGE SCALE GENOMIC DNA]</scope>
    <source>
        <strain evidence="4 5">MCA 4186</strain>
    </source>
</reference>
<dbReference type="GO" id="GO:0016593">
    <property type="term" value="C:Cdc73/Paf1 complex"/>
    <property type="evidence" value="ECO:0007669"/>
    <property type="project" value="TreeGrafter"/>
</dbReference>
<feature type="region of interest" description="Disordered" evidence="3">
    <location>
        <begin position="1100"/>
        <end position="1130"/>
    </location>
</feature>
<dbReference type="InterPro" id="IPR019734">
    <property type="entry name" value="TPR_rpt"/>
</dbReference>